<accession>A0A507D8F5</accession>
<evidence type="ECO:0000313" key="2">
    <source>
        <dbReference type="Proteomes" id="UP000320475"/>
    </source>
</evidence>
<comment type="caution">
    <text evidence="1">The sequence shown here is derived from an EMBL/GenBank/DDBJ whole genome shotgun (WGS) entry which is preliminary data.</text>
</comment>
<dbReference type="EMBL" id="QEAM01000071">
    <property type="protein sequence ID" value="TPX47701.1"/>
    <property type="molecule type" value="Genomic_DNA"/>
</dbReference>
<dbReference type="VEuPathDB" id="FungiDB:SeMB42_g00391"/>
<evidence type="ECO:0000313" key="1">
    <source>
        <dbReference type="EMBL" id="TPX47701.1"/>
    </source>
</evidence>
<dbReference type="Proteomes" id="UP000320475">
    <property type="component" value="Unassembled WGS sequence"/>
</dbReference>
<organism evidence="1 2">
    <name type="scientific">Synchytrium endobioticum</name>
    <dbReference type="NCBI Taxonomy" id="286115"/>
    <lineage>
        <taxon>Eukaryota</taxon>
        <taxon>Fungi</taxon>
        <taxon>Fungi incertae sedis</taxon>
        <taxon>Chytridiomycota</taxon>
        <taxon>Chytridiomycota incertae sedis</taxon>
        <taxon>Chytridiomycetes</taxon>
        <taxon>Synchytriales</taxon>
        <taxon>Synchytriaceae</taxon>
        <taxon>Synchytrium</taxon>
    </lineage>
</organism>
<dbReference type="VEuPathDB" id="FungiDB:SeMB42_g05943"/>
<name>A0A507D8F5_9FUNG</name>
<gene>
    <name evidence="1" type="ORF">SeLEV6574_g02507</name>
</gene>
<protein>
    <submittedName>
        <fullName evidence="1">Uncharacterized protein</fullName>
    </submittedName>
</protein>
<proteinExistence type="predicted"/>
<dbReference type="AlphaFoldDB" id="A0A507D8F5"/>
<reference evidence="1 2" key="1">
    <citation type="journal article" date="2019" name="Sci. Rep.">
        <title>Comparative genomics of chytrid fungi reveal insights into the obligate biotrophic and pathogenic lifestyle of Synchytrium endobioticum.</title>
        <authorList>
            <person name="van de Vossenberg B.T.L.H."/>
            <person name="Warris S."/>
            <person name="Nguyen H.D.T."/>
            <person name="van Gent-Pelzer M.P.E."/>
            <person name="Joly D.L."/>
            <person name="van de Geest H.C."/>
            <person name="Bonants P.J.M."/>
            <person name="Smith D.S."/>
            <person name="Levesque C.A."/>
            <person name="van der Lee T.A.J."/>
        </authorList>
    </citation>
    <scope>NUCLEOTIDE SEQUENCE [LARGE SCALE GENOMIC DNA]</scope>
    <source>
        <strain evidence="1 2">LEV6574</strain>
    </source>
</reference>
<sequence length="426" mass="48585">MVRPTRHRGQYIFNVLDKSLALRKMRLNADDLVVLAVESGNDYVSNIPGKAIVTNVKIFQKIKEKGDLSKEEMLKKYLQLCQSDRNFDLAKGVFFNFDEGKALDPPDRSKGLEKRDKSFARISEARAALVANRGNRGPLQSKDEVARYTQTTRTAFMKNPSKGRLLEEVFLLPPEMLAKSIYVLGDSPRRYVRTPSFQTNGLVLSLLWIDTTSKPPPPDRKVENVINLPNILHNKTLQSTHRDAWAIAIDPGATCIAGAVAFDPKHPDRRRNLAVTTRSLAEPERRYTNWLEVDKPEAICTAEQECTKSDQETWPVFLERFVISYDIARTYYSSTKYKRKWWDADKAKRGELDRVLEGIVNMVDELMGHKLSGYKQVIVAIGMGDFSSTKSRHVMFIRGLRNFDNVSSRSTNYAGEQKLSSRNYQL</sequence>